<dbReference type="OrthoDB" id="1938089at2759"/>
<accession>A0A1R3JIP1</accession>
<evidence type="ECO:0000256" key="2">
    <source>
        <dbReference type="PROSITE-ProRule" id="PRU00708"/>
    </source>
</evidence>
<dbReference type="Proteomes" id="UP000187203">
    <property type="component" value="Unassembled WGS sequence"/>
</dbReference>
<sequence length="124" mass="13700">MLIASYLNKGRPKDGFKVYKWMLRPGSPCTIDKATYEIMVGGLCSSGLVLEGLMVLKNMLESKVPLLPGDGLRKKVIRSLLREARVKEAMAFQELLPCSIEFGGVEGLSKAVDLLDRLIGNWTD</sequence>
<proteinExistence type="predicted"/>
<dbReference type="InterPro" id="IPR002885">
    <property type="entry name" value="PPR_rpt"/>
</dbReference>
<dbReference type="AlphaFoldDB" id="A0A1R3JIP1"/>
<keyword evidence="1" id="KW-0677">Repeat</keyword>
<dbReference type="NCBIfam" id="TIGR00756">
    <property type="entry name" value="PPR"/>
    <property type="match status" value="1"/>
</dbReference>
<dbReference type="STRING" id="93759.A0A1R3JIP1"/>
<keyword evidence="4" id="KW-1185">Reference proteome</keyword>
<evidence type="ECO:0000256" key="1">
    <source>
        <dbReference type="ARBA" id="ARBA00022737"/>
    </source>
</evidence>
<protein>
    <recommendedName>
        <fullName evidence="5">Pentatricopeptide repeat-containing protein</fullName>
    </recommendedName>
</protein>
<evidence type="ECO:0008006" key="5">
    <source>
        <dbReference type="Google" id="ProtNLM"/>
    </source>
</evidence>
<dbReference type="Gene3D" id="1.25.40.10">
    <property type="entry name" value="Tetratricopeptide repeat domain"/>
    <property type="match status" value="1"/>
</dbReference>
<dbReference type="Pfam" id="PF13041">
    <property type="entry name" value="PPR_2"/>
    <property type="match status" value="1"/>
</dbReference>
<comment type="caution">
    <text evidence="3">The sequence shown here is derived from an EMBL/GenBank/DDBJ whole genome shotgun (WGS) entry which is preliminary data.</text>
</comment>
<reference evidence="4" key="1">
    <citation type="submission" date="2013-09" db="EMBL/GenBank/DDBJ databases">
        <title>Corchorus olitorius genome sequencing.</title>
        <authorList>
            <person name="Alam M."/>
            <person name="Haque M.S."/>
            <person name="Islam M.S."/>
            <person name="Emdad E.M."/>
            <person name="Islam M.M."/>
            <person name="Ahmed B."/>
            <person name="Halim A."/>
            <person name="Hossen Q.M.M."/>
            <person name="Hossain M.Z."/>
            <person name="Ahmed R."/>
            <person name="Khan M.M."/>
            <person name="Islam R."/>
            <person name="Rashid M.M."/>
            <person name="Khan S.A."/>
            <person name="Rahman M.S."/>
            <person name="Alam M."/>
            <person name="Yahiya A.S."/>
            <person name="Khan M.S."/>
            <person name="Azam M.S."/>
            <person name="Haque T."/>
            <person name="Lashkar M.Z.H."/>
            <person name="Akhand A.I."/>
            <person name="Morshed G."/>
            <person name="Roy S."/>
            <person name="Uddin K.S."/>
            <person name="Rabeya T."/>
            <person name="Hossain A.S."/>
            <person name="Chowdhury A."/>
            <person name="Snigdha A.R."/>
            <person name="Mortoza M.S."/>
            <person name="Matin S.A."/>
            <person name="Hoque S.M.E."/>
            <person name="Islam M.K."/>
            <person name="Roy D.K."/>
            <person name="Haider R."/>
            <person name="Moosa M.M."/>
            <person name="Elias S.M."/>
            <person name="Hasan A.M."/>
            <person name="Jahan S."/>
            <person name="Shafiuddin M."/>
            <person name="Mahmood N."/>
            <person name="Shommy N.S."/>
        </authorList>
    </citation>
    <scope>NUCLEOTIDE SEQUENCE [LARGE SCALE GENOMIC DNA]</scope>
    <source>
        <strain evidence="4">cv. O-4</strain>
    </source>
</reference>
<feature type="repeat" description="PPR" evidence="2">
    <location>
        <begin position="32"/>
        <end position="66"/>
    </location>
</feature>
<gene>
    <name evidence="3" type="ORF">COLO4_16225</name>
</gene>
<dbReference type="EMBL" id="AWUE01015987">
    <property type="protein sequence ID" value="OMO94660.1"/>
    <property type="molecule type" value="Genomic_DNA"/>
</dbReference>
<evidence type="ECO:0000313" key="4">
    <source>
        <dbReference type="Proteomes" id="UP000187203"/>
    </source>
</evidence>
<evidence type="ECO:0000313" key="3">
    <source>
        <dbReference type="EMBL" id="OMO94660.1"/>
    </source>
</evidence>
<name>A0A1R3JIP1_9ROSI</name>
<dbReference type="PROSITE" id="PS51375">
    <property type="entry name" value="PPR"/>
    <property type="match status" value="1"/>
</dbReference>
<dbReference type="InterPro" id="IPR011990">
    <property type="entry name" value="TPR-like_helical_dom_sf"/>
</dbReference>
<organism evidence="3 4">
    <name type="scientific">Corchorus olitorius</name>
    <dbReference type="NCBI Taxonomy" id="93759"/>
    <lineage>
        <taxon>Eukaryota</taxon>
        <taxon>Viridiplantae</taxon>
        <taxon>Streptophyta</taxon>
        <taxon>Embryophyta</taxon>
        <taxon>Tracheophyta</taxon>
        <taxon>Spermatophyta</taxon>
        <taxon>Magnoliopsida</taxon>
        <taxon>eudicotyledons</taxon>
        <taxon>Gunneridae</taxon>
        <taxon>Pentapetalae</taxon>
        <taxon>rosids</taxon>
        <taxon>malvids</taxon>
        <taxon>Malvales</taxon>
        <taxon>Malvaceae</taxon>
        <taxon>Grewioideae</taxon>
        <taxon>Apeibeae</taxon>
        <taxon>Corchorus</taxon>
    </lineage>
</organism>